<protein>
    <recommendedName>
        <fullName evidence="3">AB hydrolase-1 domain-containing protein</fullName>
    </recommendedName>
</protein>
<dbReference type="Pfam" id="PF00561">
    <property type="entry name" value="Abhydrolase_1"/>
    <property type="match status" value="1"/>
</dbReference>
<dbReference type="EMBL" id="CAUYUE010000004">
    <property type="protein sequence ID" value="CAK0760711.1"/>
    <property type="molecule type" value="Genomic_DNA"/>
</dbReference>
<name>A0AAV1HXT9_9CHLO</name>
<evidence type="ECO:0000256" key="1">
    <source>
        <dbReference type="ARBA" id="ARBA00006886"/>
    </source>
</evidence>
<comment type="similarity">
    <text evidence="1">Belongs to the AB hydrolase superfamily. MetX family.</text>
</comment>
<evidence type="ECO:0000313" key="5">
    <source>
        <dbReference type="Proteomes" id="UP001314263"/>
    </source>
</evidence>
<reference evidence="4 5" key="1">
    <citation type="submission" date="2023-10" db="EMBL/GenBank/DDBJ databases">
        <authorList>
            <person name="Maclean D."/>
            <person name="Macfadyen A."/>
        </authorList>
    </citation>
    <scope>NUCLEOTIDE SEQUENCE [LARGE SCALE GENOMIC DNA]</scope>
</reference>
<dbReference type="Proteomes" id="UP001314263">
    <property type="component" value="Unassembled WGS sequence"/>
</dbReference>
<accession>A0AAV1HXT9</accession>
<evidence type="ECO:0000259" key="3">
    <source>
        <dbReference type="Pfam" id="PF00561"/>
    </source>
</evidence>
<feature type="domain" description="AB hydrolase-1" evidence="3">
    <location>
        <begin position="68"/>
        <end position="159"/>
    </location>
</feature>
<dbReference type="GO" id="GO:0016747">
    <property type="term" value="F:acyltransferase activity, transferring groups other than amino-acyl groups"/>
    <property type="evidence" value="ECO:0007669"/>
    <property type="project" value="InterPro"/>
</dbReference>
<feature type="active site" description="Nucleophile" evidence="2">
    <location>
        <position position="139"/>
    </location>
</feature>
<dbReference type="PIRSF" id="PIRSF000443">
    <property type="entry name" value="Homoser_Ac_trans"/>
    <property type="match status" value="1"/>
</dbReference>
<dbReference type="AlphaFoldDB" id="A0AAV1HXT9"/>
<dbReference type="PANTHER" id="PTHR32268:SF15">
    <property type="entry name" value="HOMOSERINE ACETYLTRANSFERASE FAMILY PROTEIN (AFU_ORTHOLOGUE AFUA_1G15350)"/>
    <property type="match status" value="1"/>
</dbReference>
<dbReference type="NCBIfam" id="NF005757">
    <property type="entry name" value="PRK07581.1"/>
    <property type="match status" value="1"/>
</dbReference>
<dbReference type="InterPro" id="IPR008220">
    <property type="entry name" value="HAT_MetX-like"/>
</dbReference>
<dbReference type="SUPFAM" id="SSF53474">
    <property type="entry name" value="alpha/beta-Hydrolases"/>
    <property type="match status" value="1"/>
</dbReference>
<organism evidence="4 5">
    <name type="scientific">Coccomyxa viridis</name>
    <dbReference type="NCBI Taxonomy" id="1274662"/>
    <lineage>
        <taxon>Eukaryota</taxon>
        <taxon>Viridiplantae</taxon>
        <taxon>Chlorophyta</taxon>
        <taxon>core chlorophytes</taxon>
        <taxon>Trebouxiophyceae</taxon>
        <taxon>Trebouxiophyceae incertae sedis</taxon>
        <taxon>Coccomyxaceae</taxon>
        <taxon>Coccomyxa</taxon>
    </lineage>
</organism>
<comment type="caution">
    <text evidence="4">The sequence shown here is derived from an EMBL/GenBank/DDBJ whole genome shotgun (WGS) entry which is preliminary data.</text>
</comment>
<dbReference type="InterPro" id="IPR000073">
    <property type="entry name" value="AB_hydrolase_1"/>
</dbReference>
<sequence>MDPKKLSQEQREEHEIYALGDFKLANGSILPDAKIAYKTWGTLDAKRSNAIVYPTWYSGRHWENDWLIGPDMALNPEKYFIIVPNMFGNGLSSSPSNMPAPLDGPRFPEISVLDNVTAQHCLVTEKFGITSLVAVLGWSMGAGQTFQWAVSYPEMVPKILPFCGSARTSDHNKVFLEGVKAALTADATYNGGNYSPDDKPIVGLKAFGRVYAGWGLSQPFYWHQMWRKLGFKSLDDFLVNFWEQFFVPKDPNNLLCMLSTWSRGNIGNTPGFEGSLEKALASIKAKAMVMPAKIDLYFPVADEEYEVSHMPNAQLRVIPGIWGHFAGGGAWDEDTAFIDKALQELLDA</sequence>
<keyword evidence="5" id="KW-1185">Reference proteome</keyword>
<dbReference type="Gene3D" id="3.40.50.1820">
    <property type="entry name" value="alpha/beta hydrolase"/>
    <property type="match status" value="1"/>
</dbReference>
<evidence type="ECO:0000256" key="2">
    <source>
        <dbReference type="PIRSR" id="PIRSR000443-1"/>
    </source>
</evidence>
<dbReference type="InterPro" id="IPR029058">
    <property type="entry name" value="AB_hydrolase_fold"/>
</dbReference>
<proteinExistence type="inferred from homology"/>
<gene>
    <name evidence="4" type="ORF">CVIRNUC_002793</name>
</gene>
<feature type="active site" evidence="2">
    <location>
        <position position="324"/>
    </location>
</feature>
<evidence type="ECO:0000313" key="4">
    <source>
        <dbReference type="EMBL" id="CAK0760711.1"/>
    </source>
</evidence>
<feature type="active site" evidence="2">
    <location>
        <position position="295"/>
    </location>
</feature>
<dbReference type="PANTHER" id="PTHR32268">
    <property type="entry name" value="HOMOSERINE O-ACETYLTRANSFERASE"/>
    <property type="match status" value="1"/>
</dbReference>